<gene>
    <name evidence="2" type="ORF">Adt_12350</name>
</gene>
<accession>A0ABD1UQI0</accession>
<proteinExistence type="predicted"/>
<sequence length="157" mass="17693">MRFDSLSVVLRYLIERGHMEQRANYEQGKRPTPPLARMMKRIVKGGKPEGNTVRRGKSFKVIKDVTVILSESKKHRLAVIATKVVALDDTPAGSKGNEEEAAERASVGRDEEGSPTKTRSRWMFANLRRDLEKKLLASLTKDLELFPTLGWNASKNT</sequence>
<evidence type="ECO:0000256" key="1">
    <source>
        <dbReference type="SAM" id="MobiDB-lite"/>
    </source>
</evidence>
<keyword evidence="3" id="KW-1185">Reference proteome</keyword>
<dbReference type="AlphaFoldDB" id="A0ABD1UQI0"/>
<reference evidence="3" key="1">
    <citation type="submission" date="2024-07" db="EMBL/GenBank/DDBJ databases">
        <title>Two chromosome-level genome assemblies of Korean endemic species Abeliophyllum distichum and Forsythia ovata (Oleaceae).</title>
        <authorList>
            <person name="Jang H."/>
        </authorList>
    </citation>
    <scope>NUCLEOTIDE SEQUENCE [LARGE SCALE GENOMIC DNA]</scope>
</reference>
<protein>
    <submittedName>
        <fullName evidence="2">Uncharacterized protein</fullName>
    </submittedName>
</protein>
<comment type="caution">
    <text evidence="2">The sequence shown here is derived from an EMBL/GenBank/DDBJ whole genome shotgun (WGS) entry which is preliminary data.</text>
</comment>
<evidence type="ECO:0000313" key="2">
    <source>
        <dbReference type="EMBL" id="KAL2527296.1"/>
    </source>
</evidence>
<dbReference type="EMBL" id="JBFOLK010000003">
    <property type="protein sequence ID" value="KAL2527296.1"/>
    <property type="molecule type" value="Genomic_DNA"/>
</dbReference>
<dbReference type="Proteomes" id="UP001604336">
    <property type="component" value="Unassembled WGS sequence"/>
</dbReference>
<evidence type="ECO:0000313" key="3">
    <source>
        <dbReference type="Proteomes" id="UP001604336"/>
    </source>
</evidence>
<feature type="compositionally biased region" description="Basic and acidic residues" evidence="1">
    <location>
        <begin position="96"/>
        <end position="114"/>
    </location>
</feature>
<organism evidence="2 3">
    <name type="scientific">Abeliophyllum distichum</name>
    <dbReference type="NCBI Taxonomy" id="126358"/>
    <lineage>
        <taxon>Eukaryota</taxon>
        <taxon>Viridiplantae</taxon>
        <taxon>Streptophyta</taxon>
        <taxon>Embryophyta</taxon>
        <taxon>Tracheophyta</taxon>
        <taxon>Spermatophyta</taxon>
        <taxon>Magnoliopsida</taxon>
        <taxon>eudicotyledons</taxon>
        <taxon>Gunneridae</taxon>
        <taxon>Pentapetalae</taxon>
        <taxon>asterids</taxon>
        <taxon>lamiids</taxon>
        <taxon>Lamiales</taxon>
        <taxon>Oleaceae</taxon>
        <taxon>Forsythieae</taxon>
        <taxon>Abeliophyllum</taxon>
    </lineage>
</organism>
<name>A0ABD1UQI0_9LAMI</name>
<feature type="region of interest" description="Disordered" evidence="1">
    <location>
        <begin position="89"/>
        <end position="119"/>
    </location>
</feature>